<keyword evidence="7" id="KW-1185">Reference proteome</keyword>
<dbReference type="PANTHER" id="PTHR11306:SF36">
    <property type="entry name" value="NIEMANN-PICK TYPE C-2C-RELATED"/>
    <property type="match status" value="1"/>
</dbReference>
<dbReference type="SMART" id="SM00737">
    <property type="entry name" value="ML"/>
    <property type="match status" value="2"/>
</dbReference>
<name>A0A182VR35_9DIPT</name>
<evidence type="ECO:0000256" key="3">
    <source>
        <dbReference type="ARBA" id="ARBA00022525"/>
    </source>
</evidence>
<feature type="domain" description="MD-2-related lipid-recognition" evidence="5">
    <location>
        <begin position="21"/>
        <end position="148"/>
    </location>
</feature>
<proteinExistence type="inferred from homology"/>
<evidence type="ECO:0000256" key="2">
    <source>
        <dbReference type="ARBA" id="ARBA00006370"/>
    </source>
</evidence>
<dbReference type="InterPro" id="IPR014756">
    <property type="entry name" value="Ig_E-set"/>
</dbReference>
<sequence>MYKFLLIVAILPAIAFGQTPFRPCRGGGPTPASVNIEGCTALPCTVVSGSPLIAHATGIRTSVATPTVKAHIIARVLGLDVGFRIPEDLRDACAVGISGASCPLGVGQEFDYTLNYAMTLPLTGITAQVEVGLTAADGSLVTCIEIDAQIVVRSLTFSEYRKTMYKFLLIAALLPAVVFGQTPFRPCSNGAPTPASLNIEGCTALPCTVVSGGGLVARGIGIVSPVATPTLEAHLTARLLGLDVGFEIPEDLRDACAVGISGASCPIAAGETFDYELNYSMELPLVGITVQVEVGLTAADGTDVTCIEIDAAIVG</sequence>
<reference evidence="7" key="1">
    <citation type="submission" date="2013-03" db="EMBL/GenBank/DDBJ databases">
        <title>The Genome Sequence of Anopheles minimus MINIMUS1.</title>
        <authorList>
            <consortium name="The Broad Institute Genomics Platform"/>
            <person name="Neafsey D.E."/>
            <person name="Walton C."/>
            <person name="Walker B."/>
            <person name="Young S.K."/>
            <person name="Zeng Q."/>
            <person name="Gargeya S."/>
            <person name="Fitzgerald M."/>
            <person name="Haas B."/>
            <person name="Abouelleil A."/>
            <person name="Allen A.W."/>
            <person name="Alvarado L."/>
            <person name="Arachchi H.M."/>
            <person name="Berlin A.M."/>
            <person name="Chapman S.B."/>
            <person name="Gainer-Dewar J."/>
            <person name="Goldberg J."/>
            <person name="Griggs A."/>
            <person name="Gujja S."/>
            <person name="Hansen M."/>
            <person name="Howarth C."/>
            <person name="Imamovic A."/>
            <person name="Ireland A."/>
            <person name="Larimer J."/>
            <person name="McCowan C."/>
            <person name="Murphy C."/>
            <person name="Pearson M."/>
            <person name="Poon T.W."/>
            <person name="Priest M."/>
            <person name="Roberts A."/>
            <person name="Saif S."/>
            <person name="Shea T."/>
            <person name="Sisk P."/>
            <person name="Sykes S."/>
            <person name="Wortman J."/>
            <person name="Nusbaum C."/>
            <person name="Birren B."/>
        </authorList>
    </citation>
    <scope>NUCLEOTIDE SEQUENCE [LARGE SCALE GENOMIC DNA]</scope>
    <source>
        <strain evidence="7">MINIMUS1</strain>
    </source>
</reference>
<dbReference type="EnsemblMetazoa" id="AMIN000516-RA">
    <property type="protein sequence ID" value="AMIN000516-PA"/>
    <property type="gene ID" value="AMIN000516"/>
</dbReference>
<organism evidence="6 7">
    <name type="scientific">Anopheles minimus</name>
    <dbReference type="NCBI Taxonomy" id="112268"/>
    <lineage>
        <taxon>Eukaryota</taxon>
        <taxon>Metazoa</taxon>
        <taxon>Ecdysozoa</taxon>
        <taxon>Arthropoda</taxon>
        <taxon>Hexapoda</taxon>
        <taxon>Insecta</taxon>
        <taxon>Pterygota</taxon>
        <taxon>Neoptera</taxon>
        <taxon>Endopterygota</taxon>
        <taxon>Diptera</taxon>
        <taxon>Nematocera</taxon>
        <taxon>Culicoidea</taxon>
        <taxon>Culicidae</taxon>
        <taxon>Anophelinae</taxon>
        <taxon>Anopheles</taxon>
    </lineage>
</organism>
<feature type="domain" description="MD-2-related lipid-recognition" evidence="5">
    <location>
        <begin position="184"/>
        <end position="311"/>
    </location>
</feature>
<feature type="signal peptide" evidence="4">
    <location>
        <begin position="1"/>
        <end position="17"/>
    </location>
</feature>
<dbReference type="FunFam" id="2.60.40.770:FF:000001">
    <property type="entry name" value="NPC intracellular cholesterol transporter 2"/>
    <property type="match status" value="2"/>
</dbReference>
<evidence type="ECO:0000256" key="1">
    <source>
        <dbReference type="ARBA" id="ARBA00004613"/>
    </source>
</evidence>
<evidence type="ECO:0000256" key="4">
    <source>
        <dbReference type="SAM" id="SignalP"/>
    </source>
</evidence>
<keyword evidence="4" id="KW-0732">Signal</keyword>
<accession>A0A182VR35</accession>
<dbReference type="VEuPathDB" id="VectorBase:AMIN000516"/>
<dbReference type="PANTHER" id="PTHR11306">
    <property type="entry name" value="NIEMANN PICK TYPE C2 PROTEIN NPC2-RELATED"/>
    <property type="match status" value="1"/>
</dbReference>
<dbReference type="InterPro" id="IPR039670">
    <property type="entry name" value="NPC2-like"/>
</dbReference>
<protein>
    <recommendedName>
        <fullName evidence="5">MD-2-related lipid-recognition domain-containing protein</fullName>
    </recommendedName>
</protein>
<dbReference type="Pfam" id="PF02221">
    <property type="entry name" value="E1_DerP2_DerF2"/>
    <property type="match status" value="2"/>
</dbReference>
<comment type="similarity">
    <text evidence="2">Belongs to the NPC2 family.</text>
</comment>
<dbReference type="InterPro" id="IPR003172">
    <property type="entry name" value="ML_dom"/>
</dbReference>
<dbReference type="STRING" id="112268.A0A182VR35"/>
<reference evidence="6" key="2">
    <citation type="submission" date="2020-05" db="UniProtKB">
        <authorList>
            <consortium name="EnsemblMetazoa"/>
        </authorList>
    </citation>
    <scope>IDENTIFICATION</scope>
    <source>
        <strain evidence="6">MINIMUS1</strain>
    </source>
</reference>
<keyword evidence="3" id="KW-0964">Secreted</keyword>
<dbReference type="GO" id="GO:0015918">
    <property type="term" value="P:sterol transport"/>
    <property type="evidence" value="ECO:0007669"/>
    <property type="project" value="InterPro"/>
</dbReference>
<feature type="chain" id="PRO_5008140131" description="MD-2-related lipid-recognition domain-containing protein" evidence="4">
    <location>
        <begin position="18"/>
        <end position="315"/>
    </location>
</feature>
<dbReference type="Proteomes" id="UP000075920">
    <property type="component" value="Unassembled WGS sequence"/>
</dbReference>
<evidence type="ECO:0000259" key="5">
    <source>
        <dbReference type="SMART" id="SM00737"/>
    </source>
</evidence>
<dbReference type="Gene3D" id="2.60.40.770">
    <property type="match status" value="2"/>
</dbReference>
<evidence type="ECO:0000313" key="7">
    <source>
        <dbReference type="Proteomes" id="UP000075920"/>
    </source>
</evidence>
<dbReference type="AlphaFoldDB" id="A0A182VR35"/>
<dbReference type="SUPFAM" id="SSF81296">
    <property type="entry name" value="E set domains"/>
    <property type="match status" value="2"/>
</dbReference>
<comment type="subcellular location">
    <subcellularLocation>
        <location evidence="1">Secreted</location>
    </subcellularLocation>
</comment>
<dbReference type="GO" id="GO:0032934">
    <property type="term" value="F:sterol binding"/>
    <property type="evidence" value="ECO:0007669"/>
    <property type="project" value="InterPro"/>
</dbReference>
<dbReference type="GO" id="GO:0005576">
    <property type="term" value="C:extracellular region"/>
    <property type="evidence" value="ECO:0007669"/>
    <property type="project" value="UniProtKB-SubCell"/>
</dbReference>
<evidence type="ECO:0000313" key="6">
    <source>
        <dbReference type="EnsemblMetazoa" id="AMIN000516-PA"/>
    </source>
</evidence>